<evidence type="ECO:0000256" key="1">
    <source>
        <dbReference type="SAM" id="MobiDB-lite"/>
    </source>
</evidence>
<feature type="region of interest" description="Disordered" evidence="1">
    <location>
        <begin position="565"/>
        <end position="586"/>
    </location>
</feature>
<dbReference type="Gene3D" id="3.40.960.10">
    <property type="entry name" value="VSR Endonuclease"/>
    <property type="match status" value="1"/>
</dbReference>
<feature type="domain" description="DUF559" evidence="2">
    <location>
        <begin position="311"/>
        <end position="358"/>
    </location>
</feature>
<evidence type="ECO:0000259" key="2">
    <source>
        <dbReference type="Pfam" id="PF04480"/>
    </source>
</evidence>
<dbReference type="Pfam" id="PF04480">
    <property type="entry name" value="DUF559"/>
    <property type="match status" value="1"/>
</dbReference>
<keyword evidence="3" id="KW-0540">Nuclease</keyword>
<keyword evidence="4" id="KW-1185">Reference proteome</keyword>
<comment type="caution">
    <text evidence="3">The sequence shown here is derived from an EMBL/GenBank/DDBJ whole genome shotgun (WGS) entry which is preliminary data.</text>
</comment>
<dbReference type="EMBL" id="JAJTND010000004">
    <property type="protein sequence ID" value="MCE3533156.1"/>
    <property type="molecule type" value="Genomic_DNA"/>
</dbReference>
<keyword evidence="3" id="KW-0378">Hydrolase</keyword>
<proteinExistence type="predicted"/>
<protein>
    <submittedName>
        <fullName evidence="3">Endonuclease domain-containing protein</fullName>
    </submittedName>
</protein>
<accession>A0ABS8X6C9</accession>
<keyword evidence="3" id="KW-0255">Endonuclease</keyword>
<dbReference type="RefSeq" id="WP_182349855.1">
    <property type="nucleotide sequence ID" value="NZ_JAJSPM010000008.1"/>
</dbReference>
<dbReference type="Proteomes" id="UP001320170">
    <property type="component" value="Unassembled WGS sequence"/>
</dbReference>
<evidence type="ECO:0000313" key="3">
    <source>
        <dbReference type="EMBL" id="MCE3533156.1"/>
    </source>
</evidence>
<dbReference type="InterPro" id="IPR007569">
    <property type="entry name" value="DUF559"/>
</dbReference>
<sequence>MKKKIERWLNIRTYSSISTTAQLIAPSLYPPEERITNFINETINAPNFNTLLYQIAQSDNSDCQEILDALGRVEVMLLNNKFQKIIDAQIINKLFFHLSQSENPQGLAVSKVIYVMGLIAHAGCLNGIIDAQWINKLLFRLTRCNVITNQMISNISYGLGLIGQSDCLSEAIETELIIQLLHKFSQDSIQNVPAPSIALYTLHGLGLLMQHERLTQKITRTNVEHLLKIIPLNRSKAVMHFAICCSYLGIPLTEVIEMKLNKMRPESQEIQNLLVSKLKNKFQINYIEAEYRLGPFFVDLYLKIRTEKGVQEIIVEIDGKQHYMENGNLRGKDKTRDLWLKNLGLNIYRFNRGNMKDNDLIHIIIQTIEKKYLTLTQFDNPEGQNKFIDSIEPRLKQQFTRGIMNDECINNLLSPIAKSENNQALQISLALYEAGQMSKSGHFNGPIDAQLINKLLFKLTQSENLQGLEISKSIQGVALMAQSGFIRGVIDALWINNLLLNLTQLKDLLKQELSATKYGLELIEQSSCISGIIEIQLLNTFSCPEYNEKIYLETPSQYQPKLFKNDQKSQNHHNPNVNTNINWPRI</sequence>
<organism evidence="3 4">
    <name type="scientific">Legionella resiliens</name>
    <dbReference type="NCBI Taxonomy" id="2905958"/>
    <lineage>
        <taxon>Bacteria</taxon>
        <taxon>Pseudomonadati</taxon>
        <taxon>Pseudomonadota</taxon>
        <taxon>Gammaproteobacteria</taxon>
        <taxon>Legionellales</taxon>
        <taxon>Legionellaceae</taxon>
        <taxon>Legionella</taxon>
    </lineage>
</organism>
<gene>
    <name evidence="3" type="ORF">LXO92_12270</name>
</gene>
<reference evidence="3 4" key="1">
    <citation type="journal article" date="2024" name="Pathogens">
        <title>Characterization of a Novel Species of Legionella Isolated from a Healthcare Facility: Legionella resiliens sp. nov.</title>
        <authorList>
            <person name="Cristino S."/>
            <person name="Pascale M.R."/>
            <person name="Marino F."/>
            <person name="Derelitto C."/>
            <person name="Salaris S."/>
            <person name="Orsini M."/>
            <person name="Squarzoni S."/>
            <person name="Grottola A."/>
            <person name="Girolamini L."/>
        </authorList>
    </citation>
    <scope>NUCLEOTIDE SEQUENCE [LARGE SCALE GENOMIC DNA]</scope>
    <source>
        <strain evidence="3 4">8cVS16</strain>
    </source>
</reference>
<name>A0ABS8X6C9_9GAMM</name>
<feature type="compositionally biased region" description="Low complexity" evidence="1">
    <location>
        <begin position="572"/>
        <end position="586"/>
    </location>
</feature>
<dbReference type="GO" id="GO:0004519">
    <property type="term" value="F:endonuclease activity"/>
    <property type="evidence" value="ECO:0007669"/>
    <property type="project" value="UniProtKB-KW"/>
</dbReference>
<evidence type="ECO:0000313" key="4">
    <source>
        <dbReference type="Proteomes" id="UP001320170"/>
    </source>
</evidence>